<dbReference type="GO" id="GO:0009001">
    <property type="term" value="F:serine O-acetyltransferase activity"/>
    <property type="evidence" value="ECO:0007669"/>
    <property type="project" value="UniProtKB-EC"/>
</dbReference>
<evidence type="ECO:0000313" key="2">
    <source>
        <dbReference type="Proteomes" id="UP000703038"/>
    </source>
</evidence>
<dbReference type="SUPFAM" id="SSF51161">
    <property type="entry name" value="Trimeric LpxA-like enzymes"/>
    <property type="match status" value="1"/>
</dbReference>
<name>A0ABS2KZ83_9NOCA</name>
<proteinExistence type="predicted"/>
<keyword evidence="1" id="KW-0808">Transferase</keyword>
<dbReference type="Gene3D" id="2.160.10.10">
    <property type="entry name" value="Hexapeptide repeat proteins"/>
    <property type="match status" value="1"/>
</dbReference>
<organism evidence="1 2">
    <name type="scientific">Rhodococcoides corynebacterioides</name>
    <dbReference type="NCBI Taxonomy" id="53972"/>
    <lineage>
        <taxon>Bacteria</taxon>
        <taxon>Bacillati</taxon>
        <taxon>Actinomycetota</taxon>
        <taxon>Actinomycetes</taxon>
        <taxon>Mycobacteriales</taxon>
        <taxon>Nocardiaceae</taxon>
        <taxon>Rhodococcoides</taxon>
    </lineage>
</organism>
<protein>
    <submittedName>
        <fullName evidence="1">Serine O-acetyltransferase</fullName>
        <ecNumber evidence="1">2.3.1.30</ecNumber>
    </submittedName>
</protein>
<gene>
    <name evidence="1" type="ORF">JOE42_003986</name>
</gene>
<keyword evidence="2" id="KW-1185">Reference proteome</keyword>
<evidence type="ECO:0000313" key="1">
    <source>
        <dbReference type="EMBL" id="MBM7417253.1"/>
    </source>
</evidence>
<dbReference type="EMBL" id="JAFBBK010000001">
    <property type="protein sequence ID" value="MBM7417253.1"/>
    <property type="molecule type" value="Genomic_DNA"/>
</dbReference>
<accession>A0ABS2KZ83</accession>
<sequence length="161" mass="17391">MPSISEFWQVTDDACRAYESALQTTLSRARWRSLLNPSIRASVVFTMASRASRSHVLWRNWAVRSFSSDVSKGAHFDGPPILPHPIGIVVGRGTRVGRDVTLYQNVTLGTDASGRYPKVGDGTIIYTNAVVYGGVKLTAGTRIRAAAVVGPAPLHGVPDTR</sequence>
<comment type="caution">
    <text evidence="1">The sequence shown here is derived from an EMBL/GenBank/DDBJ whole genome shotgun (WGS) entry which is preliminary data.</text>
</comment>
<dbReference type="Proteomes" id="UP000703038">
    <property type="component" value="Unassembled WGS sequence"/>
</dbReference>
<keyword evidence="1" id="KW-0012">Acyltransferase</keyword>
<dbReference type="InterPro" id="IPR011004">
    <property type="entry name" value="Trimer_LpxA-like_sf"/>
</dbReference>
<dbReference type="PANTHER" id="PTHR42811">
    <property type="entry name" value="SERINE ACETYLTRANSFERASE"/>
    <property type="match status" value="1"/>
</dbReference>
<reference evidence="1 2" key="1">
    <citation type="submission" date="2021-01" db="EMBL/GenBank/DDBJ databases">
        <title>Genomics of switchgrass bacterial isolates.</title>
        <authorList>
            <person name="Shade A."/>
        </authorList>
    </citation>
    <scope>NUCLEOTIDE SEQUENCE [LARGE SCALE GENOMIC DNA]</scope>
    <source>
        <strain evidence="1 2">PvP111</strain>
    </source>
</reference>
<dbReference type="EC" id="2.3.1.30" evidence="1"/>
<dbReference type="RefSeq" id="WP_204869887.1">
    <property type="nucleotide sequence ID" value="NZ_JAFBBK010000001.1"/>
</dbReference>